<dbReference type="STRING" id="71139.A0A058ZRP6"/>
<evidence type="ECO:0000256" key="3">
    <source>
        <dbReference type="ARBA" id="ARBA00023125"/>
    </source>
</evidence>
<keyword evidence="2" id="KW-0805">Transcription regulation</keyword>
<keyword evidence="5" id="KW-0539">Nucleus</keyword>
<evidence type="ECO:0000256" key="6">
    <source>
        <dbReference type="ARBA" id="ARBA00024343"/>
    </source>
</evidence>
<name>A0A058ZRP6_EUCGR</name>
<dbReference type="CDD" id="cd00018">
    <property type="entry name" value="AP2"/>
    <property type="match status" value="1"/>
</dbReference>
<evidence type="ECO:0000313" key="9">
    <source>
        <dbReference type="EMBL" id="KAK2632071.1"/>
    </source>
</evidence>
<feature type="region of interest" description="Disordered" evidence="7">
    <location>
        <begin position="157"/>
        <end position="199"/>
    </location>
</feature>
<feature type="region of interest" description="Disordered" evidence="7">
    <location>
        <begin position="63"/>
        <end position="83"/>
    </location>
</feature>
<dbReference type="InterPro" id="IPR036955">
    <property type="entry name" value="AP2/ERF_dom_sf"/>
</dbReference>
<dbReference type="PROSITE" id="PS51032">
    <property type="entry name" value="AP2_ERF"/>
    <property type="match status" value="1"/>
</dbReference>
<dbReference type="Gene3D" id="3.30.730.10">
    <property type="entry name" value="AP2/ERF domain"/>
    <property type="match status" value="1"/>
</dbReference>
<sequence>MKIAWCFLLNGPGWGPVGRLYHFLSPPEFVFGLDANTVDSLCHSHSASTLSLLNLPQAPSEMKASKTLQSPKVAVPSSNQARRKQNYIGVQKKPWGSFGARIRVPSQNNKQIWLGSFKTDIDAARAYNIAALKYHRNPTLNVLPDGKEEDVEGDYKDIVKKEEPGGDYKDIVKKEEPGGDYKDIVKKEESGGDYEEVYP</sequence>
<dbReference type="EMBL" id="KK199292">
    <property type="protein sequence ID" value="KCW44458.1"/>
    <property type="molecule type" value="Genomic_DNA"/>
</dbReference>
<evidence type="ECO:0000256" key="2">
    <source>
        <dbReference type="ARBA" id="ARBA00023015"/>
    </source>
</evidence>
<evidence type="ECO:0000313" key="11">
    <source>
        <dbReference type="Proteomes" id="UP000030711"/>
    </source>
</evidence>
<dbReference type="OMA" id="APSEMKA"/>
<comment type="similarity">
    <text evidence="6">Belongs to the AP2/ERF transcription factor family. ERF subfamily.</text>
</comment>
<evidence type="ECO:0000256" key="1">
    <source>
        <dbReference type="ARBA" id="ARBA00004123"/>
    </source>
</evidence>
<reference evidence="9" key="2">
    <citation type="journal article" date="2014" name="Nature">
        <title>The genome of Eucalyptus grandis.</title>
        <authorList>
            <person name="Myburg A.A."/>
            <person name="Grattapaglia D."/>
            <person name="Tuskan G.A."/>
            <person name="Hellsten U."/>
            <person name="Hayes R.D."/>
            <person name="Grimwood J."/>
            <person name="Jenkins J."/>
            <person name="Lindquist E."/>
            <person name="Tice H."/>
            <person name="Bauer D."/>
            <person name="Goodstein D.M."/>
            <person name="Dubchak I."/>
            <person name="Poliakov A."/>
            <person name="Mizrachi E."/>
            <person name="Kullan A.R."/>
            <person name="Hussey S.G."/>
            <person name="Pinard D."/>
            <person name="van der Merwe K."/>
            <person name="Singh P."/>
            <person name="van Jaarsveld I."/>
            <person name="Silva-Junior O.B."/>
            <person name="Togawa R.C."/>
            <person name="Pappas M.R."/>
            <person name="Faria D.A."/>
            <person name="Sansaloni C.P."/>
            <person name="Petroli C.D."/>
            <person name="Yang X."/>
            <person name="Ranjan P."/>
            <person name="Tschaplinski T.J."/>
            <person name="Ye C.Y."/>
            <person name="Li T."/>
            <person name="Sterck L."/>
            <person name="Vanneste K."/>
            <person name="Murat F."/>
            <person name="Soler M."/>
            <person name="Clemente H.S."/>
            <person name="Saidi N."/>
            <person name="Cassan-Wang H."/>
            <person name="Dunand C."/>
            <person name="Hefer C.A."/>
            <person name="Bornberg-Bauer E."/>
            <person name="Kersting A.R."/>
            <person name="Vining K."/>
            <person name="Amarasinghe V."/>
            <person name="Ranik M."/>
            <person name="Naithani S."/>
            <person name="Elser J."/>
            <person name="Boyd A.E."/>
            <person name="Liston A."/>
            <person name="Spatafora J.W."/>
            <person name="Dharmwardhana P."/>
            <person name="Raja R."/>
            <person name="Sullivan C."/>
            <person name="Romanel E."/>
            <person name="Alves-Ferreira M."/>
            <person name="Kulheim C."/>
            <person name="Foley W."/>
            <person name="Carocha V."/>
            <person name="Paiva J."/>
            <person name="Kudrna D."/>
            <person name="Brommonschenkel S.H."/>
            <person name="Pasquali G."/>
            <person name="Byrne M."/>
            <person name="Rigault P."/>
            <person name="Tibbits J."/>
            <person name="Spokevicius A."/>
            <person name="Jones R.C."/>
            <person name="Steane D.A."/>
            <person name="Vaillancourt R.E."/>
            <person name="Potts B.M."/>
            <person name="Joubert F."/>
            <person name="Barry K."/>
            <person name="Pappas G.J."/>
            <person name="Strauss S.H."/>
            <person name="Jaiswal P."/>
            <person name="Grima-Pettenati J."/>
            <person name="Salse J."/>
            <person name="Van de Peer Y."/>
            <person name="Rokhsar D.S."/>
            <person name="Schmutz J."/>
        </authorList>
    </citation>
    <scope>NUCLEOTIDE SEQUENCE</scope>
    <source>
        <tissue evidence="9">Leaf extractions</tissue>
    </source>
</reference>
<dbReference type="GO" id="GO:0009873">
    <property type="term" value="P:ethylene-activated signaling pathway"/>
    <property type="evidence" value="ECO:0007669"/>
    <property type="project" value="InterPro"/>
</dbReference>
<evidence type="ECO:0000313" key="10">
    <source>
        <dbReference type="EMBL" id="KCW44458.1"/>
    </source>
</evidence>
<keyword evidence="4" id="KW-0804">Transcription</keyword>
<keyword evidence="11" id="KW-1185">Reference proteome</keyword>
<dbReference type="AlphaFoldDB" id="A0A058ZRP6"/>
<dbReference type="InterPro" id="IPR016177">
    <property type="entry name" value="DNA-bd_dom_sf"/>
</dbReference>
<accession>A0A058ZRP6</accession>
<dbReference type="PRINTS" id="PR00367">
    <property type="entry name" value="ETHRSPELEMNT"/>
</dbReference>
<dbReference type="InterPro" id="IPR001471">
    <property type="entry name" value="AP2/ERF_dom"/>
</dbReference>
<proteinExistence type="inferred from homology"/>
<dbReference type="GO" id="GO:0003677">
    <property type="term" value="F:DNA binding"/>
    <property type="evidence" value="ECO:0007669"/>
    <property type="project" value="UniProtKB-KW"/>
</dbReference>
<feature type="compositionally biased region" description="Polar residues" evidence="7">
    <location>
        <begin position="66"/>
        <end position="80"/>
    </location>
</feature>
<reference evidence="10" key="1">
    <citation type="submission" date="2013-07" db="EMBL/GenBank/DDBJ databases">
        <title>The genome of Eucalyptus grandis.</title>
        <authorList>
            <person name="Schmutz J."/>
            <person name="Hayes R."/>
            <person name="Myburg A."/>
            <person name="Tuskan G."/>
            <person name="Grattapaglia D."/>
            <person name="Rokhsar D.S."/>
        </authorList>
    </citation>
    <scope>NUCLEOTIDE SEQUENCE</scope>
    <source>
        <tissue evidence="10">Leaf extractions</tissue>
    </source>
</reference>
<dbReference type="Gramene" id="KCW44458">
    <property type="protein sequence ID" value="KCW44458"/>
    <property type="gene ID" value="EUGRSUZ_L02041"/>
</dbReference>
<evidence type="ECO:0000256" key="5">
    <source>
        <dbReference type="ARBA" id="ARBA00023242"/>
    </source>
</evidence>
<protein>
    <recommendedName>
        <fullName evidence="8">AP2/ERF domain-containing protein</fullName>
    </recommendedName>
</protein>
<dbReference type="InterPro" id="IPR044808">
    <property type="entry name" value="ERF_plant"/>
</dbReference>
<feature type="compositionally biased region" description="Basic and acidic residues" evidence="7">
    <location>
        <begin position="157"/>
        <end position="190"/>
    </location>
</feature>
<dbReference type="InParanoid" id="A0A058ZRP6"/>
<dbReference type="PANTHER" id="PTHR31190">
    <property type="entry name" value="DNA-BINDING DOMAIN"/>
    <property type="match status" value="1"/>
</dbReference>
<dbReference type="SUPFAM" id="SSF54171">
    <property type="entry name" value="DNA-binding domain"/>
    <property type="match status" value="1"/>
</dbReference>
<dbReference type="GO" id="GO:0003700">
    <property type="term" value="F:DNA-binding transcription factor activity"/>
    <property type="evidence" value="ECO:0007669"/>
    <property type="project" value="InterPro"/>
</dbReference>
<dbReference type="Proteomes" id="UP000030711">
    <property type="component" value="Unassembled WGS sequence"/>
</dbReference>
<reference evidence="9" key="4">
    <citation type="submission" date="2023-07" db="EMBL/GenBank/DDBJ databases">
        <authorList>
            <person name="Myburg A.A."/>
            <person name="Grattapaglia D."/>
            <person name="Tuskan G.A."/>
            <person name="Hellsten U."/>
            <person name="Hayes R.D."/>
            <person name="Grimwood J."/>
            <person name="Jenkins J."/>
            <person name="Lindquist E."/>
            <person name="Tice H."/>
            <person name="Bauer D."/>
            <person name="Goodstein D.M."/>
            <person name="Dubchak I."/>
            <person name="Poliakov A."/>
            <person name="Mizrachi E."/>
            <person name="Kullan A.R."/>
            <person name="Hussey S.G."/>
            <person name="Pinard D."/>
            <person name="Van D.M."/>
            <person name="Singh P."/>
            <person name="Van J.I."/>
            <person name="Silva-Junior O.B."/>
            <person name="Togawa R.C."/>
            <person name="Pappas M.R."/>
            <person name="Faria D.A."/>
            <person name="Sansaloni C.P."/>
            <person name="Petroli C.D."/>
            <person name="Yang X."/>
            <person name="Ranjan P."/>
            <person name="Tschaplinski T.J."/>
            <person name="Ye C.Y."/>
            <person name="Li T."/>
            <person name="Sterck L."/>
            <person name="Vanneste K."/>
            <person name="Murat F."/>
            <person name="Soler M."/>
            <person name="Clemente H.S."/>
            <person name="Saidi N."/>
            <person name="Cassan-Wang H."/>
            <person name="Dunand C."/>
            <person name="Hefer C.A."/>
            <person name="Bornberg-Bauer E."/>
            <person name="Kersting A.R."/>
            <person name="Vining K."/>
            <person name="Amarasinghe V."/>
            <person name="Ranik M."/>
            <person name="Naithani S."/>
            <person name="Elser J."/>
            <person name="Boyd A.E."/>
            <person name="Liston A."/>
            <person name="Spatafora J.W."/>
            <person name="Dharmwardhana P."/>
            <person name="Raja R."/>
            <person name="Sullivan C."/>
            <person name="Romanel E."/>
            <person name="Alves-Ferreira M."/>
            <person name="Kulheim C."/>
            <person name="Foley W."/>
            <person name="Carocha V."/>
            <person name="Paiva J."/>
            <person name="Kudrna D."/>
            <person name="Brommonschenkel S.H."/>
            <person name="Pasquali G."/>
            <person name="Byrne M."/>
            <person name="Rigault P."/>
            <person name="Tibbits J."/>
            <person name="Spokevicius A."/>
            <person name="Jones R.C."/>
            <person name="Steane D.A."/>
            <person name="Vaillancourt R.E."/>
            <person name="Potts B.M."/>
            <person name="Joubert F."/>
            <person name="Barry K."/>
            <person name="Pappas G.J."/>
            <person name="Strauss S.H."/>
            <person name="Jaiswal P."/>
            <person name="Grima-Pettenati J."/>
            <person name="Salse J."/>
            <person name="Van D.P."/>
            <person name="Rokhsar D.S."/>
            <person name="Schmutz J."/>
        </authorList>
    </citation>
    <scope>NUCLEOTIDE SEQUENCE</scope>
    <source>
        <tissue evidence="9">Leaf extractions</tissue>
    </source>
</reference>
<reference evidence="9" key="3">
    <citation type="submission" date="2023-04" db="EMBL/GenBank/DDBJ databases">
        <title>WGS assembly of Eucalyptus grandis.</title>
        <authorList>
            <person name="Myburg A."/>
            <person name="Grattapaglia D."/>
            <person name="Tuskan G."/>
            <person name="Hellsten U."/>
            <person name="Hayes R."/>
            <person name="Grimwood J."/>
            <person name="Jenkins J."/>
            <person name="Lindquist E."/>
            <person name="Tice H."/>
            <person name="Bauer D."/>
            <person name="Goodstein D."/>
            <person name="Dubchak I."/>
            <person name="Poliakov A."/>
            <person name="Mizrachi E."/>
            <person name="Kullan A."/>
            <person name="Hussey S."/>
            <person name="Pinard D."/>
            <person name="Van D."/>
            <person name="Singh P."/>
            <person name="Van J."/>
            <person name="Silva-Junior O."/>
            <person name="Togawa R."/>
            <person name="Pappas M."/>
            <person name="Faria D."/>
            <person name="Sansaloni C."/>
            <person name="Petroli C."/>
            <person name="Yang X."/>
            <person name="Ranjan P."/>
            <person name="Tschaplinski T."/>
            <person name="Ye C."/>
            <person name="Li T."/>
            <person name="Sterck L."/>
            <person name="Vanneste K."/>
            <person name="Murat F."/>
            <person name="Soler M."/>
            <person name="Clemente H."/>
            <person name="Saidi N."/>
            <person name="Cassan-Wang H."/>
            <person name="Dunand C."/>
            <person name="Hefer C."/>
            <person name="Bornberg-Bauer E."/>
            <person name="Kersting A."/>
            <person name="Vining K."/>
            <person name="Amarasinghe V."/>
            <person name="Ranik M."/>
            <person name="Naithani S."/>
            <person name="Elser J."/>
            <person name="Boyd A."/>
            <person name="Liston A."/>
            <person name="Spatafora J."/>
            <person name="Dharmwardhana P."/>
            <person name="Raja R."/>
            <person name="Sullivan C."/>
            <person name="Romanel E."/>
            <person name="Alves-Ferreira M."/>
            <person name="Kulheim C."/>
            <person name="Foley W."/>
            <person name="Carocha V."/>
            <person name="Paiva J."/>
            <person name="Kudrna D."/>
            <person name="Brommonschenkel S."/>
            <person name="Pasquali G."/>
            <person name="Byrne M."/>
            <person name="Rigault P."/>
            <person name="Tibbits J."/>
            <person name="Spokevicius A."/>
            <person name="Jones R."/>
            <person name="Steane D."/>
            <person name="Vaillancourt R."/>
            <person name="Potts B."/>
            <person name="Joubert F."/>
            <person name="Barry K."/>
            <person name="Pappas G."/>
            <person name="Strauss S."/>
            <person name="Jaiswal P."/>
            <person name="Grima-Pettenati J."/>
            <person name="Salse J."/>
            <person name="Van D."/>
            <person name="Rokhsar D."/>
            <person name="Schmutz J."/>
        </authorList>
    </citation>
    <scope>NUCLEOTIDE SEQUENCE</scope>
    <source>
        <tissue evidence="9">Leaf extractions</tissue>
    </source>
</reference>
<keyword evidence="3" id="KW-0238">DNA-binding</keyword>
<comment type="subcellular location">
    <subcellularLocation>
        <location evidence="1">Nucleus</location>
    </subcellularLocation>
</comment>
<evidence type="ECO:0000256" key="7">
    <source>
        <dbReference type="SAM" id="MobiDB-lite"/>
    </source>
</evidence>
<feature type="domain" description="AP2/ERF" evidence="8">
    <location>
        <begin position="86"/>
        <end position="144"/>
    </location>
</feature>
<dbReference type="SMART" id="SM00380">
    <property type="entry name" value="AP2"/>
    <property type="match status" value="1"/>
</dbReference>
<organism evidence="10">
    <name type="scientific">Eucalyptus grandis</name>
    <name type="common">Flooded gum</name>
    <dbReference type="NCBI Taxonomy" id="71139"/>
    <lineage>
        <taxon>Eukaryota</taxon>
        <taxon>Viridiplantae</taxon>
        <taxon>Streptophyta</taxon>
        <taxon>Embryophyta</taxon>
        <taxon>Tracheophyta</taxon>
        <taxon>Spermatophyta</taxon>
        <taxon>Magnoliopsida</taxon>
        <taxon>eudicotyledons</taxon>
        <taxon>Gunneridae</taxon>
        <taxon>Pentapetalae</taxon>
        <taxon>rosids</taxon>
        <taxon>malvids</taxon>
        <taxon>Myrtales</taxon>
        <taxon>Myrtaceae</taxon>
        <taxon>Myrtoideae</taxon>
        <taxon>Eucalypteae</taxon>
        <taxon>Eucalyptus</taxon>
    </lineage>
</organism>
<dbReference type="EMBL" id="MU848775">
    <property type="protein sequence ID" value="KAK2632071.1"/>
    <property type="molecule type" value="Genomic_DNA"/>
</dbReference>
<evidence type="ECO:0000256" key="4">
    <source>
        <dbReference type="ARBA" id="ARBA00023163"/>
    </source>
</evidence>
<dbReference type="GO" id="GO:0005634">
    <property type="term" value="C:nucleus"/>
    <property type="evidence" value="ECO:0007669"/>
    <property type="project" value="UniProtKB-SubCell"/>
</dbReference>
<gene>
    <name evidence="10" type="ORF">EUGRSUZ_L02041</name>
</gene>
<evidence type="ECO:0000259" key="8">
    <source>
        <dbReference type="PROSITE" id="PS51032"/>
    </source>
</evidence>